<evidence type="ECO:0000313" key="2">
    <source>
        <dbReference type="EMBL" id="QIZ19115.1"/>
    </source>
</evidence>
<geneLocation type="plasmid" evidence="2">
    <name>pRT18-1_294k_tetX</name>
</geneLocation>
<dbReference type="EMBL" id="MT219824">
    <property type="protein sequence ID" value="QIZ19115.1"/>
    <property type="molecule type" value="Genomic_DNA"/>
</dbReference>
<gene>
    <name evidence="2" type="ORF">pRT18-1_294k_tetX_00020</name>
</gene>
<organism evidence="2">
    <name type="scientific">Escherichia coli</name>
    <dbReference type="NCBI Taxonomy" id="562"/>
    <lineage>
        <taxon>Bacteria</taxon>
        <taxon>Pseudomonadati</taxon>
        <taxon>Pseudomonadota</taxon>
        <taxon>Gammaproteobacteria</taxon>
        <taxon>Enterobacterales</taxon>
        <taxon>Enterobacteriaceae</taxon>
        <taxon>Escherichia</taxon>
    </lineage>
</organism>
<feature type="region of interest" description="Disordered" evidence="1">
    <location>
        <begin position="57"/>
        <end position="81"/>
    </location>
</feature>
<proteinExistence type="predicted"/>
<accession>A0A6H1PYI5</accession>
<name>A0A6H1PYI5_ECOLX</name>
<reference evidence="2" key="1">
    <citation type="submission" date="2020-03" db="EMBL/GenBank/DDBJ databases">
        <title>Deciphering the structural diversity and classification of mobile tigecycline resistance gene tet(X)-bearing plasmidome among bacteria.</title>
        <authorList>
            <person name="Li R."/>
            <person name="Lu X."/>
            <person name="Peng K."/>
            <person name="Liu Z."/>
            <person name="Li Y."/>
            <person name="Liu Y."/>
            <person name="Xiao X."/>
            <person name="Wang Z."/>
        </authorList>
    </citation>
    <scope>NUCLEOTIDE SEQUENCE</scope>
    <source>
        <strain evidence="2">RT18-1</strain>
        <plasmid evidence="2">pRT18-1_294k_tetX</plasmid>
    </source>
</reference>
<evidence type="ECO:0000256" key="1">
    <source>
        <dbReference type="SAM" id="MobiDB-lite"/>
    </source>
</evidence>
<keyword evidence="2" id="KW-0614">Plasmid</keyword>
<protein>
    <submittedName>
        <fullName evidence="2">Uncharacterized protein</fullName>
    </submittedName>
</protein>
<sequence length="136" mass="14933">MNETKGCLIANFATVPQHVEVNIQIERRSKTLDQGDRARLGHLVGMARFLDQVRGNDAVNDAQHPPHDLGPAGKQETQLKREAQHPLTHGLFRQYFINQQGGTFGHPPRPTARAETATLTAESDQVLGVARLAANP</sequence>
<dbReference type="AlphaFoldDB" id="A0A6H1PYI5"/>